<sequence length="26" mass="3090">MRALKSLSYFYFKEPKPIVSDDIEVL</sequence>
<dbReference type="AlphaFoldDB" id="A0A383EGJ7"/>
<evidence type="ECO:0000313" key="1">
    <source>
        <dbReference type="EMBL" id="SVE55228.1"/>
    </source>
</evidence>
<gene>
    <name evidence="1" type="ORF">METZ01_LOCUS508082</name>
</gene>
<proteinExistence type="predicted"/>
<accession>A0A383EGJ7</accession>
<reference evidence="1" key="1">
    <citation type="submission" date="2018-05" db="EMBL/GenBank/DDBJ databases">
        <authorList>
            <person name="Lanie J.A."/>
            <person name="Ng W.-L."/>
            <person name="Kazmierczak K.M."/>
            <person name="Andrzejewski T.M."/>
            <person name="Davidsen T.M."/>
            <person name="Wayne K.J."/>
            <person name="Tettelin H."/>
            <person name="Glass J.I."/>
            <person name="Rusch D."/>
            <person name="Podicherti R."/>
            <person name="Tsui H.-C.T."/>
            <person name="Winkler M.E."/>
        </authorList>
    </citation>
    <scope>NUCLEOTIDE SEQUENCE</scope>
</reference>
<protein>
    <submittedName>
        <fullName evidence="1">Uncharacterized protein</fullName>
    </submittedName>
</protein>
<feature type="non-terminal residue" evidence="1">
    <location>
        <position position="26"/>
    </location>
</feature>
<name>A0A383EGJ7_9ZZZZ</name>
<organism evidence="1">
    <name type="scientific">marine metagenome</name>
    <dbReference type="NCBI Taxonomy" id="408172"/>
    <lineage>
        <taxon>unclassified sequences</taxon>
        <taxon>metagenomes</taxon>
        <taxon>ecological metagenomes</taxon>
    </lineage>
</organism>
<dbReference type="EMBL" id="UINC01225246">
    <property type="protein sequence ID" value="SVE55228.1"/>
    <property type="molecule type" value="Genomic_DNA"/>
</dbReference>